<feature type="transmembrane region" description="Helical" evidence="2">
    <location>
        <begin position="59"/>
        <end position="83"/>
    </location>
</feature>
<keyword evidence="3" id="KW-1185">Reference proteome</keyword>
<dbReference type="AlphaFoldDB" id="A0A9W2YAF4"/>
<evidence type="ECO:0000256" key="1">
    <source>
        <dbReference type="SAM" id="MobiDB-lite"/>
    </source>
</evidence>
<dbReference type="RefSeq" id="XP_055859691.1">
    <property type="nucleotide sequence ID" value="XM_056003716.1"/>
</dbReference>
<evidence type="ECO:0000313" key="3">
    <source>
        <dbReference type="Proteomes" id="UP001165740"/>
    </source>
</evidence>
<keyword evidence="2" id="KW-0472">Membrane</keyword>
<evidence type="ECO:0000256" key="2">
    <source>
        <dbReference type="SAM" id="Phobius"/>
    </source>
</evidence>
<dbReference type="Proteomes" id="UP001165740">
    <property type="component" value="Chromosome 11"/>
</dbReference>
<evidence type="ECO:0000313" key="4">
    <source>
        <dbReference type="RefSeq" id="XP_055859691.1"/>
    </source>
</evidence>
<feature type="region of interest" description="Disordered" evidence="1">
    <location>
        <begin position="17"/>
        <end position="44"/>
    </location>
</feature>
<organism evidence="3 4">
    <name type="scientific">Biomphalaria glabrata</name>
    <name type="common">Bloodfluke planorb</name>
    <name type="synonym">Freshwater snail</name>
    <dbReference type="NCBI Taxonomy" id="6526"/>
    <lineage>
        <taxon>Eukaryota</taxon>
        <taxon>Metazoa</taxon>
        <taxon>Spiralia</taxon>
        <taxon>Lophotrochozoa</taxon>
        <taxon>Mollusca</taxon>
        <taxon>Gastropoda</taxon>
        <taxon>Heterobranchia</taxon>
        <taxon>Euthyneura</taxon>
        <taxon>Panpulmonata</taxon>
        <taxon>Hygrophila</taxon>
        <taxon>Lymnaeoidea</taxon>
        <taxon>Planorbidae</taxon>
        <taxon>Biomphalaria</taxon>
    </lineage>
</organism>
<accession>A0A9W2YAF4</accession>
<dbReference type="OrthoDB" id="10400408at2759"/>
<proteinExistence type="predicted"/>
<dbReference type="GeneID" id="129921634"/>
<protein>
    <submittedName>
        <fullName evidence="4">Uncharacterized protein LOC129921634</fullName>
    </submittedName>
</protein>
<reference evidence="4" key="1">
    <citation type="submission" date="2025-08" db="UniProtKB">
        <authorList>
            <consortium name="RefSeq"/>
        </authorList>
    </citation>
    <scope>IDENTIFICATION</scope>
</reference>
<keyword evidence="2" id="KW-1133">Transmembrane helix</keyword>
<sequence>MNDRAMALDVVINVNETSDGDDEDWTGGSGGSGDYHSPDTTFKSTLPPSLPRTLPISDLTLSIIIALVAAVVVCLLIVLVFWCRRRRSKRNRMPNQMAVSFVSTSTSTVLCSATNDRTFNKWDSRGKELTFNNTTKPGPSRYDDYSPNDFNPDDYLKPEVHHYEKVV</sequence>
<gene>
    <name evidence="4" type="primary">LOC129921634</name>
</gene>
<keyword evidence="2" id="KW-0812">Transmembrane</keyword>
<name>A0A9W2YAF4_BIOGL</name>